<sequence>MRIARSGNDIVAKHLTNALPGEVLSVIGIRSARVVRALPTELPKIEVRQEFTDIMLELVDGRLLHLEFQTTREPNLYRFGTYDWAMAERYKRPIRTVILYTRDVTEAPSELDAGSMRYAVENVYLGRMDGDAALETVKRHLSAHAWTEEDRVRLAFAFHMRFERRTREEAFEEIVEVVQRVPDVHEQNYLAALILGFSGRVMGDEQKEQLRRVLEMTDLLRELEREFEEKGIQKGIQKGELLKAREIAHHLLAEGVPIGVIEKATGLSREELEELKKHLQ</sequence>
<dbReference type="EMBL" id="FTOO01000013">
    <property type="protein sequence ID" value="SIT10091.1"/>
    <property type="molecule type" value="Genomic_DNA"/>
</dbReference>
<reference evidence="3" key="1">
    <citation type="submission" date="2017-01" db="EMBL/GenBank/DDBJ databases">
        <authorList>
            <person name="Varghese N."/>
            <person name="Submissions S."/>
        </authorList>
    </citation>
    <scope>NUCLEOTIDE SEQUENCE [LARGE SCALE GENOMIC DNA]</scope>
    <source>
        <strain evidence="3">DSM 16176</strain>
    </source>
</reference>
<name>A0A1N7PHM0_9BACL</name>
<feature type="domain" description="HD-GYP" evidence="1">
    <location>
        <begin position="184"/>
        <end position="280"/>
    </location>
</feature>
<proteinExistence type="predicted"/>
<evidence type="ECO:0000313" key="2">
    <source>
        <dbReference type="EMBL" id="SIT10091.1"/>
    </source>
</evidence>
<gene>
    <name evidence="2" type="ORF">SAMN05421799_11375</name>
</gene>
<evidence type="ECO:0000313" key="3">
    <source>
        <dbReference type="Proteomes" id="UP000186156"/>
    </source>
</evidence>
<organism evidence="2 3">
    <name type="scientific">Alicyclobacillus vulcanalis</name>
    <dbReference type="NCBI Taxonomy" id="252246"/>
    <lineage>
        <taxon>Bacteria</taxon>
        <taxon>Bacillati</taxon>
        <taxon>Bacillota</taxon>
        <taxon>Bacilli</taxon>
        <taxon>Bacillales</taxon>
        <taxon>Alicyclobacillaceae</taxon>
        <taxon>Alicyclobacillus</taxon>
    </lineage>
</organism>
<dbReference type="AlphaFoldDB" id="A0A1N7PHM0"/>
<dbReference type="OrthoDB" id="2373960at2"/>
<keyword evidence="3" id="KW-1185">Reference proteome</keyword>
<dbReference type="PROSITE" id="PS51832">
    <property type="entry name" value="HD_GYP"/>
    <property type="match status" value="1"/>
</dbReference>
<dbReference type="InterPro" id="IPR037522">
    <property type="entry name" value="HD_GYP_dom"/>
</dbReference>
<accession>A0A1N7PHM0</accession>
<dbReference type="RefSeq" id="WP_076348913.1">
    <property type="nucleotide sequence ID" value="NZ_FTOO01000013.1"/>
</dbReference>
<dbReference type="Proteomes" id="UP000186156">
    <property type="component" value="Unassembled WGS sequence"/>
</dbReference>
<protein>
    <recommendedName>
        <fullName evidence="1">HD-GYP domain-containing protein</fullName>
    </recommendedName>
</protein>
<dbReference type="STRING" id="252246.SAMN05421799_11375"/>
<evidence type="ECO:0000259" key="1">
    <source>
        <dbReference type="PROSITE" id="PS51832"/>
    </source>
</evidence>